<dbReference type="Proteomes" id="UP000469185">
    <property type="component" value="Unassembled WGS sequence"/>
</dbReference>
<evidence type="ECO:0000259" key="5">
    <source>
        <dbReference type="Pfam" id="PF02836"/>
    </source>
</evidence>
<dbReference type="InterPro" id="IPR006311">
    <property type="entry name" value="TAT_signal"/>
</dbReference>
<feature type="domain" description="DUF4982" evidence="7">
    <location>
        <begin position="637"/>
        <end position="713"/>
    </location>
</feature>
<reference evidence="9 10" key="1">
    <citation type="submission" date="2020-02" db="EMBL/GenBank/DDBJ databases">
        <authorList>
            <person name="Li X.-J."/>
            <person name="Feng X.-M."/>
        </authorList>
    </citation>
    <scope>NUCLEOTIDE SEQUENCE [LARGE SCALE GENOMIC DNA]</scope>
    <source>
        <strain evidence="9 10">CGMCC 4.7225</strain>
    </source>
</reference>
<comment type="similarity">
    <text evidence="1">Belongs to the glycosyl hydrolase 2 family.</text>
</comment>
<dbReference type="InterPro" id="IPR006103">
    <property type="entry name" value="Glyco_hydro_2_cat"/>
</dbReference>
<dbReference type="InterPro" id="IPR008979">
    <property type="entry name" value="Galactose-bd-like_sf"/>
</dbReference>
<dbReference type="InterPro" id="IPR013783">
    <property type="entry name" value="Ig-like_fold"/>
</dbReference>
<evidence type="ECO:0000313" key="9">
    <source>
        <dbReference type="EMBL" id="NED98396.1"/>
    </source>
</evidence>
<dbReference type="GO" id="GO:0004553">
    <property type="term" value="F:hydrolase activity, hydrolyzing O-glycosyl compounds"/>
    <property type="evidence" value="ECO:0007669"/>
    <property type="project" value="InterPro"/>
</dbReference>
<keyword evidence="3" id="KW-0326">Glycosidase</keyword>
<dbReference type="InterPro" id="IPR006104">
    <property type="entry name" value="Glyco_hydro_2_N"/>
</dbReference>
<dbReference type="Gene3D" id="2.60.120.260">
    <property type="entry name" value="Galactose-binding domain-like"/>
    <property type="match status" value="1"/>
</dbReference>
<feature type="domain" description="Glycoside hydrolase family 2" evidence="8">
    <location>
        <begin position="730"/>
        <end position="832"/>
    </location>
</feature>
<protein>
    <submittedName>
        <fullName evidence="9">Glycoside hydrolase family 2 protein</fullName>
    </submittedName>
</protein>
<dbReference type="InterPro" id="IPR008964">
    <property type="entry name" value="Invasin/intimin_cell_adhesion"/>
</dbReference>
<accession>A0A6N9YTM9</accession>
<dbReference type="PANTHER" id="PTHR42732">
    <property type="entry name" value="BETA-GALACTOSIDASE"/>
    <property type="match status" value="1"/>
</dbReference>
<evidence type="ECO:0000259" key="7">
    <source>
        <dbReference type="Pfam" id="PF16355"/>
    </source>
</evidence>
<dbReference type="RefSeq" id="WP_163821192.1">
    <property type="nucleotide sequence ID" value="NZ_JAAGOB010000020.1"/>
</dbReference>
<evidence type="ECO:0000256" key="2">
    <source>
        <dbReference type="ARBA" id="ARBA00022801"/>
    </source>
</evidence>
<evidence type="ECO:0000259" key="4">
    <source>
        <dbReference type="Pfam" id="PF00703"/>
    </source>
</evidence>
<dbReference type="InterPro" id="IPR017853">
    <property type="entry name" value="GH"/>
</dbReference>
<dbReference type="SUPFAM" id="SSF49303">
    <property type="entry name" value="beta-Galactosidase/glucuronidase domain"/>
    <property type="match status" value="1"/>
</dbReference>
<dbReference type="Gene3D" id="3.20.20.80">
    <property type="entry name" value="Glycosidases"/>
    <property type="match status" value="1"/>
</dbReference>
<dbReference type="SUPFAM" id="SSF49373">
    <property type="entry name" value="Invasin/intimin cell-adhesion fragments"/>
    <property type="match status" value="1"/>
</dbReference>
<feature type="domain" description="Glycoside hydrolase family 2 immunoglobulin-like beta-sandwich" evidence="4">
    <location>
        <begin position="209"/>
        <end position="327"/>
    </location>
</feature>
<dbReference type="PROSITE" id="PS00608">
    <property type="entry name" value="GLYCOSYL_HYDROL_F2_2"/>
    <property type="match status" value="1"/>
</dbReference>
<dbReference type="InterPro" id="IPR051913">
    <property type="entry name" value="GH2_Domain-Containing"/>
</dbReference>
<evidence type="ECO:0000256" key="1">
    <source>
        <dbReference type="ARBA" id="ARBA00007401"/>
    </source>
</evidence>
<dbReference type="GO" id="GO:0005975">
    <property type="term" value="P:carbohydrate metabolic process"/>
    <property type="evidence" value="ECO:0007669"/>
    <property type="project" value="InterPro"/>
</dbReference>
<gene>
    <name evidence="9" type="ORF">G1H11_24145</name>
</gene>
<proteinExistence type="inferred from homology"/>
<dbReference type="PRINTS" id="PR00132">
    <property type="entry name" value="GLHYDRLASE2"/>
</dbReference>
<dbReference type="Gene3D" id="2.60.40.10">
    <property type="entry name" value="Immunoglobulins"/>
    <property type="match status" value="3"/>
</dbReference>
<name>A0A6N9YTM9_9ACTN</name>
<dbReference type="Pfam" id="PF02837">
    <property type="entry name" value="Glyco_hydro_2_N"/>
    <property type="match status" value="1"/>
</dbReference>
<dbReference type="Pfam" id="PF00703">
    <property type="entry name" value="Glyco_hydro_2"/>
    <property type="match status" value="1"/>
</dbReference>
<keyword evidence="2 9" id="KW-0378">Hydrolase</keyword>
<dbReference type="InterPro" id="IPR032311">
    <property type="entry name" value="DUF4982"/>
</dbReference>
<comment type="caution">
    <text evidence="9">The sequence shown here is derived from an EMBL/GenBank/DDBJ whole genome shotgun (WGS) entry which is preliminary data.</text>
</comment>
<evidence type="ECO:0000256" key="3">
    <source>
        <dbReference type="ARBA" id="ARBA00023295"/>
    </source>
</evidence>
<dbReference type="AlphaFoldDB" id="A0A6N9YTM9"/>
<organism evidence="9 10">
    <name type="scientific">Phytoactinopolyspora alkaliphila</name>
    <dbReference type="NCBI Taxonomy" id="1783498"/>
    <lineage>
        <taxon>Bacteria</taxon>
        <taxon>Bacillati</taxon>
        <taxon>Actinomycetota</taxon>
        <taxon>Actinomycetes</taxon>
        <taxon>Jiangellales</taxon>
        <taxon>Jiangellaceae</taxon>
        <taxon>Phytoactinopolyspora</taxon>
    </lineage>
</organism>
<dbReference type="InterPro" id="IPR006102">
    <property type="entry name" value="Ig-like_GH2"/>
</dbReference>
<dbReference type="PANTHER" id="PTHR42732:SF1">
    <property type="entry name" value="BETA-MANNOSIDASE"/>
    <property type="match status" value="1"/>
</dbReference>
<dbReference type="PROSITE" id="PS51318">
    <property type="entry name" value="TAT"/>
    <property type="match status" value="1"/>
</dbReference>
<dbReference type="Pfam" id="PF16355">
    <property type="entry name" value="DUF4982"/>
    <property type="match status" value="1"/>
</dbReference>
<dbReference type="InterPro" id="IPR040605">
    <property type="entry name" value="Glyco_hydro2_dom5"/>
</dbReference>
<dbReference type="SUPFAM" id="SSF51445">
    <property type="entry name" value="(Trans)glycosidases"/>
    <property type="match status" value="1"/>
</dbReference>
<dbReference type="InterPro" id="IPR023232">
    <property type="entry name" value="Glyco_hydro_2_AS"/>
</dbReference>
<dbReference type="InterPro" id="IPR036156">
    <property type="entry name" value="Beta-gal/glucu_dom_sf"/>
</dbReference>
<dbReference type="Pfam" id="PF02836">
    <property type="entry name" value="Glyco_hydro_2_C"/>
    <property type="match status" value="1"/>
</dbReference>
<evidence type="ECO:0000259" key="8">
    <source>
        <dbReference type="Pfam" id="PF18565"/>
    </source>
</evidence>
<keyword evidence="10" id="KW-1185">Reference proteome</keyword>
<dbReference type="Pfam" id="PF18565">
    <property type="entry name" value="Glyco_hydro2_C5"/>
    <property type="match status" value="1"/>
</dbReference>
<feature type="domain" description="Glycosyl hydrolases family 2 sugar binding" evidence="6">
    <location>
        <begin position="113"/>
        <end position="203"/>
    </location>
</feature>
<sequence>MSEQTSTTGATTRRQIIRGGATLGVGLLAAGVGSATAGTAIAYAADDETQDGRARENFDFGWKFLRDDPQGAQAPSYDDAGWDDVDLPHDWSIEGPLSPSEPSGGPGGWVPTGIGWYRKRFTAPTTDADRRVVVDFDGVYQNSSVWINGKHLGDRPYGYVPFAYDLTPHLVEGENVIAVRVDNSRQPNSRWYSGSGIYRHTWLTTTHAVHIAQWGTQVIVEEASAEAATLRIKTVVENEGERPAQVTLQTDLIDADGKTVETVESARNIPHGREHTFSQELAVDDPALWSVEDPTMYTIRSTVRTGSGSGRQTQGVVDVYDTPIGIRTAVFDADKGLLINGQQVKMNGVNIHHEAGLVGAAVPVRVWERRLELLKEMGCNAIRTGHTPFAAEVLDLFDRMGFLVMNEVLDEWKAPKPQVEPNGYSAYFDEWYERDIVNVVRRDRNRPSVVLWSAGNEVADQSPEGDPDGHHTLRSLVEVFHREDPIRLVTVGCDRMGHERPGAATTDEFIAEMDVIGYNYCNRWRDRAHLYMEVDRKKWGHKPMVGSESGNITNNHSVDVENQYKFISTRDYASGDFMWTGFDYLGEASSPNSRGFSGGVMNLCGFKKPGFYFYQSQWTEEPMVYLFPHWNQNAQPGQRVTVRAYTNCDSVELFLNGRSLGTKGYWHPAVGMVEAYNNYPPERNTPRTTSDLSLAWDVPYEPGTLRAVGRKLNNVAVTTEVTTTSGPAAIRLSVDRDKIAADRRDVAHITAEIVDANGLVVPTANNRVTWSVQGNGTYLGSDNGNMSDRQDYRLEARNASQGRLLAIVQSADEPGTVSVSASSPGLTAASVEFQTVS</sequence>
<dbReference type="SUPFAM" id="SSF49785">
    <property type="entry name" value="Galactose-binding domain-like"/>
    <property type="match status" value="1"/>
</dbReference>
<evidence type="ECO:0000313" key="10">
    <source>
        <dbReference type="Proteomes" id="UP000469185"/>
    </source>
</evidence>
<feature type="domain" description="Glycoside hydrolase family 2 catalytic" evidence="5">
    <location>
        <begin position="334"/>
        <end position="580"/>
    </location>
</feature>
<dbReference type="EMBL" id="JAAGOB010000020">
    <property type="protein sequence ID" value="NED98396.1"/>
    <property type="molecule type" value="Genomic_DNA"/>
</dbReference>
<evidence type="ECO:0000259" key="6">
    <source>
        <dbReference type="Pfam" id="PF02837"/>
    </source>
</evidence>
<dbReference type="InterPro" id="IPR006101">
    <property type="entry name" value="Glyco_hydro_2"/>
</dbReference>